<protein>
    <submittedName>
        <fullName evidence="2">Uncharacterized protein</fullName>
    </submittedName>
</protein>
<proteinExistence type="predicted"/>
<evidence type="ECO:0000313" key="2">
    <source>
        <dbReference type="EMBL" id="KAJ1104342.1"/>
    </source>
</evidence>
<evidence type="ECO:0000313" key="3">
    <source>
        <dbReference type="Proteomes" id="UP001066276"/>
    </source>
</evidence>
<keyword evidence="3" id="KW-1185">Reference proteome</keyword>
<name>A0AAV7MPM1_PLEWA</name>
<dbReference type="AlphaFoldDB" id="A0AAV7MPM1"/>
<evidence type="ECO:0000256" key="1">
    <source>
        <dbReference type="SAM" id="MobiDB-lite"/>
    </source>
</evidence>
<gene>
    <name evidence="2" type="ORF">NDU88_001754</name>
</gene>
<accession>A0AAV7MPM1</accession>
<sequence>MSVILLPGSQSFIMFEHRVCIAREAGHCKDDINLKSLGPLDPGPRGTVKCITWVPVEERADVWTHKEGEDGKGSRDGDGNGDWRDKKERDGDHRSEERADGDPSSEKSVAGDPRNEEKEEGDPRRRDEGSRTGEHNRTRIPLGRKAEARHVPGGAWLSQVCDRLRDQFQGWAQGKRT</sequence>
<dbReference type="Proteomes" id="UP001066276">
    <property type="component" value="Chromosome 9"/>
</dbReference>
<feature type="region of interest" description="Disordered" evidence="1">
    <location>
        <begin position="62"/>
        <end position="149"/>
    </location>
</feature>
<reference evidence="2" key="1">
    <citation type="journal article" date="2022" name="bioRxiv">
        <title>Sequencing and chromosome-scale assembly of the giantPleurodeles waltlgenome.</title>
        <authorList>
            <person name="Brown T."/>
            <person name="Elewa A."/>
            <person name="Iarovenko S."/>
            <person name="Subramanian E."/>
            <person name="Araus A.J."/>
            <person name="Petzold A."/>
            <person name="Susuki M."/>
            <person name="Suzuki K.-i.T."/>
            <person name="Hayashi T."/>
            <person name="Toyoda A."/>
            <person name="Oliveira C."/>
            <person name="Osipova E."/>
            <person name="Leigh N.D."/>
            <person name="Simon A."/>
            <person name="Yun M.H."/>
        </authorList>
    </citation>
    <scope>NUCLEOTIDE SEQUENCE</scope>
    <source>
        <strain evidence="2">20211129_DDA</strain>
        <tissue evidence="2">Liver</tissue>
    </source>
</reference>
<feature type="compositionally biased region" description="Basic and acidic residues" evidence="1">
    <location>
        <begin position="113"/>
        <end position="137"/>
    </location>
</feature>
<dbReference type="EMBL" id="JANPWB010000013">
    <property type="protein sequence ID" value="KAJ1104342.1"/>
    <property type="molecule type" value="Genomic_DNA"/>
</dbReference>
<feature type="compositionally biased region" description="Basic and acidic residues" evidence="1">
    <location>
        <begin position="62"/>
        <end position="105"/>
    </location>
</feature>
<comment type="caution">
    <text evidence="2">The sequence shown here is derived from an EMBL/GenBank/DDBJ whole genome shotgun (WGS) entry which is preliminary data.</text>
</comment>
<organism evidence="2 3">
    <name type="scientific">Pleurodeles waltl</name>
    <name type="common">Iberian ribbed newt</name>
    <dbReference type="NCBI Taxonomy" id="8319"/>
    <lineage>
        <taxon>Eukaryota</taxon>
        <taxon>Metazoa</taxon>
        <taxon>Chordata</taxon>
        <taxon>Craniata</taxon>
        <taxon>Vertebrata</taxon>
        <taxon>Euteleostomi</taxon>
        <taxon>Amphibia</taxon>
        <taxon>Batrachia</taxon>
        <taxon>Caudata</taxon>
        <taxon>Salamandroidea</taxon>
        <taxon>Salamandridae</taxon>
        <taxon>Pleurodelinae</taxon>
        <taxon>Pleurodeles</taxon>
    </lineage>
</organism>